<accession>A0A0B6Z8R6</accession>
<dbReference type="AlphaFoldDB" id="A0A0B6Z8R6"/>
<evidence type="ECO:0000256" key="1">
    <source>
        <dbReference type="ARBA" id="ARBA00023319"/>
    </source>
</evidence>
<organism evidence="3">
    <name type="scientific">Arion vulgaris</name>
    <dbReference type="NCBI Taxonomy" id="1028688"/>
    <lineage>
        <taxon>Eukaryota</taxon>
        <taxon>Metazoa</taxon>
        <taxon>Spiralia</taxon>
        <taxon>Lophotrochozoa</taxon>
        <taxon>Mollusca</taxon>
        <taxon>Gastropoda</taxon>
        <taxon>Heterobranchia</taxon>
        <taxon>Euthyneura</taxon>
        <taxon>Panpulmonata</taxon>
        <taxon>Eupulmonata</taxon>
        <taxon>Stylommatophora</taxon>
        <taxon>Helicina</taxon>
        <taxon>Arionoidea</taxon>
        <taxon>Arionidae</taxon>
        <taxon>Arion</taxon>
    </lineage>
</organism>
<dbReference type="PANTHER" id="PTHR10075">
    <property type="entry name" value="BASIGIN RELATED"/>
    <property type="match status" value="1"/>
</dbReference>
<dbReference type="InterPro" id="IPR007110">
    <property type="entry name" value="Ig-like_dom"/>
</dbReference>
<dbReference type="EMBL" id="HACG01017481">
    <property type="protein sequence ID" value="CEK64346.1"/>
    <property type="molecule type" value="Transcribed_RNA"/>
</dbReference>
<dbReference type="Pfam" id="PF13927">
    <property type="entry name" value="Ig_3"/>
    <property type="match status" value="1"/>
</dbReference>
<dbReference type="InterPro" id="IPR036179">
    <property type="entry name" value="Ig-like_dom_sf"/>
</dbReference>
<evidence type="ECO:0000313" key="3">
    <source>
        <dbReference type="EMBL" id="CEK64346.1"/>
    </source>
</evidence>
<keyword evidence="1" id="KW-0393">Immunoglobulin domain</keyword>
<evidence type="ECO:0000259" key="2">
    <source>
        <dbReference type="PROSITE" id="PS50835"/>
    </source>
</evidence>
<proteinExistence type="predicted"/>
<dbReference type="InterPro" id="IPR003598">
    <property type="entry name" value="Ig_sub2"/>
</dbReference>
<dbReference type="SUPFAM" id="SSF48726">
    <property type="entry name" value="Immunoglobulin"/>
    <property type="match status" value="2"/>
</dbReference>
<feature type="non-terminal residue" evidence="3">
    <location>
        <position position="1"/>
    </location>
</feature>
<protein>
    <recommendedName>
        <fullName evidence="2">Ig-like domain-containing protein</fullName>
    </recommendedName>
</protein>
<reference evidence="3" key="1">
    <citation type="submission" date="2014-12" db="EMBL/GenBank/DDBJ databases">
        <title>Insight into the proteome of Arion vulgaris.</title>
        <authorList>
            <person name="Aradska J."/>
            <person name="Bulat T."/>
            <person name="Smidak R."/>
            <person name="Sarate P."/>
            <person name="Gangsoo J."/>
            <person name="Sialana F."/>
            <person name="Bilban M."/>
            <person name="Lubec G."/>
        </authorList>
    </citation>
    <scope>NUCLEOTIDE SEQUENCE</scope>
    <source>
        <tissue evidence="3">Skin</tissue>
    </source>
</reference>
<dbReference type="SMART" id="SM00408">
    <property type="entry name" value="IGc2"/>
    <property type="match status" value="1"/>
</dbReference>
<feature type="domain" description="Ig-like" evidence="2">
    <location>
        <begin position="1"/>
        <end position="81"/>
    </location>
</feature>
<name>A0A0B6Z8R6_9EUPU</name>
<dbReference type="InterPro" id="IPR013783">
    <property type="entry name" value="Ig-like_fold"/>
</dbReference>
<dbReference type="Gene3D" id="2.60.40.10">
    <property type="entry name" value="Immunoglobulins"/>
    <property type="match status" value="1"/>
</dbReference>
<gene>
    <name evidence="3" type="primary">ORF51457</name>
</gene>
<dbReference type="SMART" id="SM00409">
    <property type="entry name" value="IG"/>
    <property type="match status" value="1"/>
</dbReference>
<sequence>APTNITAAIGASVTLSCQANGNPIPGIHWLYNSSAQLPTNVQLNNNNNTLMLLALSWDSIGMYTCVAHSLAGLVQSKASISLMVAPRIKEIHFPDTPVRIQTRFYLSCIASGFPTPIVIWTCLDKPVQASLN</sequence>
<feature type="non-terminal residue" evidence="3">
    <location>
        <position position="132"/>
    </location>
</feature>
<dbReference type="PANTHER" id="PTHR10075:SF14">
    <property type="entry name" value="CELL ADHESION MOLECULE DSCAM2-RELATED"/>
    <property type="match status" value="1"/>
</dbReference>
<dbReference type="PROSITE" id="PS50835">
    <property type="entry name" value="IG_LIKE"/>
    <property type="match status" value="1"/>
</dbReference>
<dbReference type="InterPro" id="IPR003599">
    <property type="entry name" value="Ig_sub"/>
</dbReference>